<protein>
    <submittedName>
        <fullName evidence="1">Uncharacterized protein</fullName>
    </submittedName>
</protein>
<evidence type="ECO:0000313" key="2">
    <source>
        <dbReference type="Proteomes" id="UP000583752"/>
    </source>
</evidence>
<accession>A0A848HQ76</accession>
<name>A0A848HQ76_9BURK</name>
<gene>
    <name evidence="1" type="ORF">HHL21_14525</name>
</gene>
<dbReference type="RefSeq" id="WP_169467047.1">
    <property type="nucleotide sequence ID" value="NZ_JABBGG010000007.1"/>
</dbReference>
<comment type="caution">
    <text evidence="1">The sequence shown here is derived from an EMBL/GenBank/DDBJ whole genome shotgun (WGS) entry which is preliminary data.</text>
</comment>
<sequence length="108" mass="12257">MAFKVALSPTYQTKIVVETPNNNGKFDKSDFMAEFKRVSFDDLDELRKLPQKEVLEKVLVGWSGLVDEGGSEVHFNPLNVAVVLQIPQAFTSLYEGFWSSIFRAKEKN</sequence>
<evidence type="ECO:0000313" key="1">
    <source>
        <dbReference type="EMBL" id="NML62269.1"/>
    </source>
</evidence>
<keyword evidence="2" id="KW-1185">Reference proteome</keyword>
<dbReference type="Proteomes" id="UP000583752">
    <property type="component" value="Unassembled WGS sequence"/>
</dbReference>
<dbReference type="EMBL" id="JABBGG010000007">
    <property type="protein sequence ID" value="NML62269.1"/>
    <property type="molecule type" value="Genomic_DNA"/>
</dbReference>
<organism evidence="1 2">
    <name type="scientific">Massilia polaris</name>
    <dbReference type="NCBI Taxonomy" id="2728846"/>
    <lineage>
        <taxon>Bacteria</taxon>
        <taxon>Pseudomonadati</taxon>
        <taxon>Pseudomonadota</taxon>
        <taxon>Betaproteobacteria</taxon>
        <taxon>Burkholderiales</taxon>
        <taxon>Oxalobacteraceae</taxon>
        <taxon>Telluria group</taxon>
        <taxon>Massilia</taxon>
    </lineage>
</organism>
<dbReference type="AlphaFoldDB" id="A0A848HQ76"/>
<proteinExistence type="predicted"/>
<reference evidence="1 2" key="1">
    <citation type="submission" date="2020-04" db="EMBL/GenBank/DDBJ databases">
        <title>Massilia sp. RP-1-19 isolated from soil.</title>
        <authorList>
            <person name="Dahal R.H."/>
        </authorList>
    </citation>
    <scope>NUCLEOTIDE SEQUENCE [LARGE SCALE GENOMIC DNA]</scope>
    <source>
        <strain evidence="1 2">RP-1-19</strain>
    </source>
</reference>